<evidence type="ECO:0000259" key="16">
    <source>
        <dbReference type="PROSITE" id="PS51178"/>
    </source>
</evidence>
<dbReference type="PROSITE" id="PS51178">
    <property type="entry name" value="PASTA"/>
    <property type="match status" value="1"/>
</dbReference>
<evidence type="ECO:0000256" key="1">
    <source>
        <dbReference type="ARBA" id="ARBA00007090"/>
    </source>
</evidence>
<keyword evidence="10" id="KW-0511">Multifunctional enzyme</keyword>
<evidence type="ECO:0000313" key="17">
    <source>
        <dbReference type="EMBL" id="VEI03701.1"/>
    </source>
</evidence>
<dbReference type="InterPro" id="IPR001264">
    <property type="entry name" value="Glyco_trans_51"/>
</dbReference>
<dbReference type="GO" id="GO:0008360">
    <property type="term" value="P:regulation of cell shape"/>
    <property type="evidence" value="ECO:0007669"/>
    <property type="project" value="UniProtKB-KW"/>
</dbReference>
<proteinExistence type="inferred from homology"/>
<evidence type="ECO:0000313" key="18">
    <source>
        <dbReference type="Proteomes" id="UP000277858"/>
    </source>
</evidence>
<evidence type="ECO:0000256" key="13">
    <source>
        <dbReference type="ARBA" id="ARBA00049902"/>
    </source>
</evidence>
<evidence type="ECO:0000256" key="4">
    <source>
        <dbReference type="ARBA" id="ARBA00022670"/>
    </source>
</evidence>
<comment type="similarity">
    <text evidence="2">In the N-terminal section; belongs to the glycosyltransferase 51 family.</text>
</comment>
<sequence length="818" mass="85495">MGSPKSGKLYSLAMFGVVSILAGLLMAGFVVPFAAMTGATARAGADSLENLPADMSIDPPAQKSRILMADGSLLATFYAENREYVSLDKISPIMQKAQVAIEDNRFFEHGPIDFRGTSRALLSNVAGSSTQGGSTLTQQYVKQVRIEAAAAKGDQAGVNEAQEQTLSRKIQELRYAVAMEKKYSKKEILERYLNIAYYGDGAYGVQAAAKHYFGTTADKLSLPQASMLAGLVQNPTATDPVNNPDAAITRRGVVLARMKQLGVITAAEELAAKKVAFDPSKVTTSRKGCIASKYPFVCDYVRHSLMANPALGKTRDDRERLLERGGLTIRTLIDPKAQASAQSAVSSMVGAVDPVIGGTAIVQPGTGLILAMAQSRPVMGSSTGQTYYNYMASQDMGGAEGYQAGSTFKTFTMAAALEKGYSIRTRYTASSPMDFTGDTFTSCRGSFKAGDFEVSNSVGHSTNIDLYEAAAYSVNTYFIQLERDAGLCNVTKMAQKAGVELSNGKDIVKEYQYIPSFTLGTAEVTPLSMAAAYATFAARGVHCDPVIIKSINTAEGTALQVPSASCKRVVSQSVADGVNSVLQGVMNGTGAPATIPGGYPQAGKTGTTDSNEAVWFAGYTPNAAGVALIAADKSSPYFRGRTEKSVKGLSLSTGEYLQGSGGGDAGQIYRKAMAAVLAGKPKTSFTDPTSSIINGKQISLPDTSNMSYDEAQAALNKAGFATQTWRVTSDTPEGTFLGVSPSGKASLGATIYLRISKGPAPILPPQTQSTGGSGGQSQGGSQGGSSSATSSRSTQQSQPSQSSSRATSGPSAASSGRR</sequence>
<feature type="domain" description="PASTA" evidence="16">
    <location>
        <begin position="695"/>
        <end position="757"/>
    </location>
</feature>
<evidence type="ECO:0000256" key="9">
    <source>
        <dbReference type="ARBA" id="ARBA00022984"/>
    </source>
</evidence>
<keyword evidence="18" id="KW-1185">Reference proteome</keyword>
<keyword evidence="15" id="KW-0472">Membrane</keyword>
<feature type="region of interest" description="Disordered" evidence="14">
    <location>
        <begin position="758"/>
        <end position="818"/>
    </location>
</feature>
<keyword evidence="3" id="KW-0121">Carboxypeptidase</keyword>
<dbReference type="STRING" id="1122997.GCA_000425285_00394"/>
<gene>
    <name evidence="17" type="primary">ponA</name>
    <name evidence="17" type="ORF">NCTC13652_01913</name>
</gene>
<dbReference type="InterPro" id="IPR001460">
    <property type="entry name" value="PCN-bd_Tpept"/>
</dbReference>
<keyword evidence="15" id="KW-1133">Transmembrane helix</keyword>
<evidence type="ECO:0000256" key="3">
    <source>
        <dbReference type="ARBA" id="ARBA00022645"/>
    </source>
</evidence>
<evidence type="ECO:0000256" key="2">
    <source>
        <dbReference type="ARBA" id="ARBA00007739"/>
    </source>
</evidence>
<dbReference type="GO" id="GO:0008955">
    <property type="term" value="F:peptidoglycan glycosyltransferase activity"/>
    <property type="evidence" value="ECO:0007669"/>
    <property type="project" value="UniProtKB-EC"/>
</dbReference>
<dbReference type="GO" id="GO:0071555">
    <property type="term" value="P:cell wall organization"/>
    <property type="evidence" value="ECO:0007669"/>
    <property type="project" value="UniProtKB-KW"/>
</dbReference>
<dbReference type="GO" id="GO:0008658">
    <property type="term" value="F:penicillin binding"/>
    <property type="evidence" value="ECO:0007669"/>
    <property type="project" value="InterPro"/>
</dbReference>
<accession>A0A3S4YQ17</accession>
<evidence type="ECO:0000256" key="14">
    <source>
        <dbReference type="SAM" id="MobiDB-lite"/>
    </source>
</evidence>
<keyword evidence="15" id="KW-0812">Transmembrane</keyword>
<dbReference type="FunFam" id="1.10.3810.10:FF:000001">
    <property type="entry name" value="Penicillin-binding protein 1A"/>
    <property type="match status" value="1"/>
</dbReference>
<keyword evidence="5" id="KW-0328">Glycosyltransferase</keyword>
<evidence type="ECO:0000256" key="11">
    <source>
        <dbReference type="ARBA" id="ARBA00023316"/>
    </source>
</evidence>
<dbReference type="InterPro" id="IPR036950">
    <property type="entry name" value="PBP_transglycosylase"/>
</dbReference>
<dbReference type="PANTHER" id="PTHR32282:SF33">
    <property type="entry name" value="PEPTIDOGLYCAN GLYCOSYLTRANSFERASE"/>
    <property type="match status" value="1"/>
</dbReference>
<dbReference type="InterPro" id="IPR050396">
    <property type="entry name" value="Glycosyltr_51/Transpeptidase"/>
</dbReference>
<feature type="compositionally biased region" description="Low complexity" evidence="14">
    <location>
        <begin position="784"/>
        <end position="818"/>
    </location>
</feature>
<evidence type="ECO:0000256" key="12">
    <source>
        <dbReference type="ARBA" id="ARBA00034000"/>
    </source>
</evidence>
<dbReference type="Gene3D" id="1.10.3810.10">
    <property type="entry name" value="Biosynthetic peptidoglycan transglycosylase-like"/>
    <property type="match status" value="1"/>
</dbReference>
<dbReference type="InterPro" id="IPR023346">
    <property type="entry name" value="Lysozyme-like_dom_sf"/>
</dbReference>
<dbReference type="SMART" id="SM00740">
    <property type="entry name" value="PASTA"/>
    <property type="match status" value="1"/>
</dbReference>
<dbReference type="Pfam" id="PF03793">
    <property type="entry name" value="PASTA"/>
    <property type="match status" value="1"/>
</dbReference>
<evidence type="ECO:0000256" key="10">
    <source>
        <dbReference type="ARBA" id="ARBA00023268"/>
    </source>
</evidence>
<comment type="catalytic activity">
    <reaction evidence="13">
        <text>[GlcNAc-(1-&gt;4)-Mur2Ac(oyl-L-Ala-gamma-D-Glu-L-Lys-D-Ala-D-Ala)](n)-di-trans,octa-cis-undecaprenyl diphosphate + beta-D-GlcNAc-(1-&gt;4)-Mur2Ac(oyl-L-Ala-gamma-D-Glu-L-Lys-D-Ala-D-Ala)-di-trans,octa-cis-undecaprenyl diphosphate = [GlcNAc-(1-&gt;4)-Mur2Ac(oyl-L-Ala-gamma-D-Glu-L-Lys-D-Ala-D-Ala)](n+1)-di-trans,octa-cis-undecaprenyl diphosphate + di-trans,octa-cis-undecaprenyl diphosphate + H(+)</text>
        <dbReference type="Rhea" id="RHEA:23708"/>
        <dbReference type="Rhea" id="RHEA-COMP:9602"/>
        <dbReference type="Rhea" id="RHEA-COMP:9603"/>
        <dbReference type="ChEBI" id="CHEBI:15378"/>
        <dbReference type="ChEBI" id="CHEBI:58405"/>
        <dbReference type="ChEBI" id="CHEBI:60033"/>
        <dbReference type="ChEBI" id="CHEBI:78435"/>
        <dbReference type="EC" id="2.4.99.28"/>
    </reaction>
</comment>
<organism evidence="17 18">
    <name type="scientific">Acidipropionibacterium jensenii</name>
    <dbReference type="NCBI Taxonomy" id="1749"/>
    <lineage>
        <taxon>Bacteria</taxon>
        <taxon>Bacillati</taxon>
        <taxon>Actinomycetota</taxon>
        <taxon>Actinomycetes</taxon>
        <taxon>Propionibacteriales</taxon>
        <taxon>Propionibacteriaceae</taxon>
        <taxon>Acidipropionibacterium</taxon>
    </lineage>
</organism>
<protein>
    <submittedName>
        <fullName evidence="17">Penicillin-binding protein 1A/1B</fullName>
    </submittedName>
</protein>
<feature type="transmembrane region" description="Helical" evidence="15">
    <location>
        <begin position="12"/>
        <end position="35"/>
    </location>
</feature>
<evidence type="ECO:0000256" key="8">
    <source>
        <dbReference type="ARBA" id="ARBA00022960"/>
    </source>
</evidence>
<dbReference type="OrthoDB" id="9766909at2"/>
<feature type="compositionally biased region" description="Gly residues" evidence="14">
    <location>
        <begin position="771"/>
        <end position="783"/>
    </location>
</feature>
<dbReference type="SUPFAM" id="SSF56601">
    <property type="entry name" value="beta-lactamase/transpeptidase-like"/>
    <property type="match status" value="1"/>
</dbReference>
<dbReference type="EMBL" id="LR134473">
    <property type="protein sequence ID" value="VEI03701.1"/>
    <property type="molecule type" value="Genomic_DNA"/>
</dbReference>
<dbReference type="GO" id="GO:0009252">
    <property type="term" value="P:peptidoglycan biosynthetic process"/>
    <property type="evidence" value="ECO:0007669"/>
    <property type="project" value="UniProtKB-KW"/>
</dbReference>
<keyword evidence="4" id="KW-0645">Protease</keyword>
<evidence type="ECO:0000256" key="15">
    <source>
        <dbReference type="SAM" id="Phobius"/>
    </source>
</evidence>
<keyword evidence="8" id="KW-0133">Cell shape</keyword>
<evidence type="ECO:0000256" key="5">
    <source>
        <dbReference type="ARBA" id="ARBA00022676"/>
    </source>
</evidence>
<dbReference type="InterPro" id="IPR005543">
    <property type="entry name" value="PASTA_dom"/>
</dbReference>
<comment type="similarity">
    <text evidence="1">In the C-terminal section; belongs to the transpeptidase family.</text>
</comment>
<comment type="catalytic activity">
    <reaction evidence="12">
        <text>Preferential cleavage: (Ac)2-L-Lys-D-Ala-|-D-Ala. Also transpeptidation of peptidyl-alanyl moieties that are N-acyl substituents of D-alanine.</text>
        <dbReference type="EC" id="3.4.16.4"/>
    </reaction>
</comment>
<keyword evidence="11" id="KW-0961">Cell wall biogenesis/degradation</keyword>
<dbReference type="InterPro" id="IPR012338">
    <property type="entry name" value="Beta-lactam/transpept-like"/>
</dbReference>
<evidence type="ECO:0000256" key="7">
    <source>
        <dbReference type="ARBA" id="ARBA00022801"/>
    </source>
</evidence>
<keyword evidence="7" id="KW-0378">Hydrolase</keyword>
<evidence type="ECO:0000256" key="6">
    <source>
        <dbReference type="ARBA" id="ARBA00022679"/>
    </source>
</evidence>
<reference evidence="17 18" key="1">
    <citation type="submission" date="2018-12" db="EMBL/GenBank/DDBJ databases">
        <authorList>
            <consortium name="Pathogen Informatics"/>
        </authorList>
    </citation>
    <scope>NUCLEOTIDE SEQUENCE [LARGE SCALE GENOMIC DNA]</scope>
    <source>
        <strain evidence="17 18">NCTC13652</strain>
    </source>
</reference>
<dbReference type="AlphaFoldDB" id="A0A3S4YQ17"/>
<dbReference type="GO" id="GO:0009002">
    <property type="term" value="F:serine-type D-Ala-D-Ala carboxypeptidase activity"/>
    <property type="evidence" value="ECO:0007669"/>
    <property type="project" value="UniProtKB-EC"/>
</dbReference>
<dbReference type="Pfam" id="PF00912">
    <property type="entry name" value="Transgly"/>
    <property type="match status" value="1"/>
</dbReference>
<dbReference type="Pfam" id="PF00905">
    <property type="entry name" value="Transpeptidase"/>
    <property type="match status" value="1"/>
</dbReference>
<dbReference type="CDD" id="cd06577">
    <property type="entry name" value="PASTA_pknB"/>
    <property type="match status" value="1"/>
</dbReference>
<dbReference type="SUPFAM" id="SSF53955">
    <property type="entry name" value="Lysozyme-like"/>
    <property type="match status" value="1"/>
</dbReference>
<dbReference type="Proteomes" id="UP000277858">
    <property type="component" value="Chromosome"/>
</dbReference>
<dbReference type="PANTHER" id="PTHR32282">
    <property type="entry name" value="BINDING PROTEIN TRANSPEPTIDASE, PUTATIVE-RELATED"/>
    <property type="match status" value="1"/>
</dbReference>
<dbReference type="Gene3D" id="3.40.710.10">
    <property type="entry name" value="DD-peptidase/beta-lactamase superfamily"/>
    <property type="match status" value="1"/>
</dbReference>
<keyword evidence="6" id="KW-0808">Transferase</keyword>
<keyword evidence="9" id="KW-0573">Peptidoglycan synthesis</keyword>
<name>A0A3S4YQ17_9ACTN</name>
<dbReference type="GO" id="GO:0030288">
    <property type="term" value="C:outer membrane-bounded periplasmic space"/>
    <property type="evidence" value="ECO:0007669"/>
    <property type="project" value="TreeGrafter"/>
</dbReference>
<dbReference type="Gene3D" id="3.30.10.20">
    <property type="match status" value="1"/>
</dbReference>
<dbReference type="GO" id="GO:0006508">
    <property type="term" value="P:proteolysis"/>
    <property type="evidence" value="ECO:0007669"/>
    <property type="project" value="UniProtKB-KW"/>
</dbReference>